<organism evidence="1 2">
    <name type="scientific">Cohnella boryungensis</name>
    <dbReference type="NCBI Taxonomy" id="768479"/>
    <lineage>
        <taxon>Bacteria</taxon>
        <taxon>Bacillati</taxon>
        <taxon>Bacillota</taxon>
        <taxon>Bacilli</taxon>
        <taxon>Bacillales</taxon>
        <taxon>Paenibacillaceae</taxon>
        <taxon>Cohnella</taxon>
    </lineage>
</organism>
<evidence type="ECO:0000313" key="1">
    <source>
        <dbReference type="EMBL" id="MFC4305050.1"/>
    </source>
</evidence>
<proteinExistence type="predicted"/>
<dbReference type="Proteomes" id="UP001595755">
    <property type="component" value="Unassembled WGS sequence"/>
</dbReference>
<gene>
    <name evidence="1" type="ORF">ACFO1S_16580</name>
</gene>
<evidence type="ECO:0000313" key="2">
    <source>
        <dbReference type="Proteomes" id="UP001595755"/>
    </source>
</evidence>
<dbReference type="RefSeq" id="WP_204603499.1">
    <property type="nucleotide sequence ID" value="NZ_JBHSED010000035.1"/>
</dbReference>
<comment type="caution">
    <text evidence="1">The sequence shown here is derived from an EMBL/GenBank/DDBJ whole genome shotgun (WGS) entry which is preliminary data.</text>
</comment>
<accession>A0ABV8SCS8</accession>
<evidence type="ECO:0008006" key="3">
    <source>
        <dbReference type="Google" id="ProtNLM"/>
    </source>
</evidence>
<protein>
    <recommendedName>
        <fullName evidence="3">SLAP domain-containing protein</fullName>
    </recommendedName>
</protein>
<keyword evidence="2" id="KW-1185">Reference proteome</keyword>
<reference evidence="2" key="1">
    <citation type="journal article" date="2019" name="Int. J. Syst. Evol. Microbiol.">
        <title>The Global Catalogue of Microorganisms (GCM) 10K type strain sequencing project: providing services to taxonomists for standard genome sequencing and annotation.</title>
        <authorList>
            <consortium name="The Broad Institute Genomics Platform"/>
            <consortium name="The Broad Institute Genome Sequencing Center for Infectious Disease"/>
            <person name="Wu L."/>
            <person name="Ma J."/>
        </authorList>
    </citation>
    <scope>NUCLEOTIDE SEQUENCE [LARGE SCALE GENOMIC DNA]</scope>
    <source>
        <strain evidence="2">CGMCC 4.1641</strain>
    </source>
</reference>
<dbReference type="EMBL" id="JBHSED010000035">
    <property type="protein sequence ID" value="MFC4305050.1"/>
    <property type="molecule type" value="Genomic_DNA"/>
</dbReference>
<name>A0ABV8SCS8_9BACL</name>
<sequence length="136" mass="15372">MSGTASASYPQAIVVAAREIRFDPALKTHHLEQVLNELTVPALPHIASCDLLIKFSLEDRERDYLCEICVVDRNSRLLFTMPKTIRNVRPENRPAGCDLSVRVPFLVEEEGEYAFEIIGPRGLIGRYLLYVREEGA</sequence>